<sequence>MASLRPSTRASRPAMAAISKSRAIQSRSITQQLAVPAADDVPVFIPSTAALQSSGEPS</sequence>
<accession>A0A6G1GZL4</accession>
<reference evidence="2" key="1">
    <citation type="journal article" date="2020" name="Stud. Mycol.">
        <title>101 Dothideomycetes genomes: a test case for predicting lifestyles and emergence of pathogens.</title>
        <authorList>
            <person name="Haridas S."/>
            <person name="Albert R."/>
            <person name="Binder M."/>
            <person name="Bloem J."/>
            <person name="Labutti K."/>
            <person name="Salamov A."/>
            <person name="Andreopoulos B."/>
            <person name="Baker S."/>
            <person name="Barry K."/>
            <person name="Bills G."/>
            <person name="Bluhm B."/>
            <person name="Cannon C."/>
            <person name="Castanera R."/>
            <person name="Culley D."/>
            <person name="Daum C."/>
            <person name="Ezra D."/>
            <person name="Gonzalez J."/>
            <person name="Henrissat B."/>
            <person name="Kuo A."/>
            <person name="Liang C."/>
            <person name="Lipzen A."/>
            <person name="Lutzoni F."/>
            <person name="Magnuson J."/>
            <person name="Mondo S."/>
            <person name="Nolan M."/>
            <person name="Ohm R."/>
            <person name="Pangilinan J."/>
            <person name="Park H.-J."/>
            <person name="Ramirez L."/>
            <person name="Alfaro M."/>
            <person name="Sun H."/>
            <person name="Tritt A."/>
            <person name="Yoshinaga Y."/>
            <person name="Zwiers L.-H."/>
            <person name="Turgeon B."/>
            <person name="Goodwin S."/>
            <person name="Spatafora J."/>
            <person name="Crous P."/>
            <person name="Grigoriev I."/>
        </authorList>
    </citation>
    <scope>NUCLEOTIDE SEQUENCE</scope>
    <source>
        <strain evidence="2">CBS 113979</strain>
    </source>
</reference>
<dbReference type="Proteomes" id="UP000800041">
    <property type="component" value="Unassembled WGS sequence"/>
</dbReference>
<feature type="region of interest" description="Disordered" evidence="1">
    <location>
        <begin position="1"/>
        <end position="22"/>
    </location>
</feature>
<protein>
    <submittedName>
        <fullName evidence="2">Uncharacterized protein</fullName>
    </submittedName>
</protein>
<name>A0A6G1GZL4_9PEZI</name>
<dbReference type="AlphaFoldDB" id="A0A6G1GZL4"/>
<evidence type="ECO:0000313" key="3">
    <source>
        <dbReference type="Proteomes" id="UP000800041"/>
    </source>
</evidence>
<keyword evidence="3" id="KW-1185">Reference proteome</keyword>
<feature type="compositionally biased region" description="Polar residues" evidence="1">
    <location>
        <begin position="1"/>
        <end position="10"/>
    </location>
</feature>
<gene>
    <name evidence="2" type="ORF">K402DRAFT_91087</name>
</gene>
<evidence type="ECO:0000256" key="1">
    <source>
        <dbReference type="SAM" id="MobiDB-lite"/>
    </source>
</evidence>
<evidence type="ECO:0000313" key="2">
    <source>
        <dbReference type="EMBL" id="KAF1986168.1"/>
    </source>
</evidence>
<organism evidence="2 3">
    <name type="scientific">Aulographum hederae CBS 113979</name>
    <dbReference type="NCBI Taxonomy" id="1176131"/>
    <lineage>
        <taxon>Eukaryota</taxon>
        <taxon>Fungi</taxon>
        <taxon>Dikarya</taxon>
        <taxon>Ascomycota</taxon>
        <taxon>Pezizomycotina</taxon>
        <taxon>Dothideomycetes</taxon>
        <taxon>Pleosporomycetidae</taxon>
        <taxon>Aulographales</taxon>
        <taxon>Aulographaceae</taxon>
    </lineage>
</organism>
<proteinExistence type="predicted"/>
<dbReference type="EMBL" id="ML977158">
    <property type="protein sequence ID" value="KAF1986168.1"/>
    <property type="molecule type" value="Genomic_DNA"/>
</dbReference>